<keyword evidence="7" id="KW-1185">Reference proteome</keyword>
<dbReference type="PROSITE" id="PS00018">
    <property type="entry name" value="EF_HAND_1"/>
    <property type="match status" value="1"/>
</dbReference>
<evidence type="ECO:0000259" key="5">
    <source>
        <dbReference type="SMART" id="SM00635"/>
    </source>
</evidence>
<dbReference type="RefSeq" id="WP_204818043.1">
    <property type="nucleotide sequence ID" value="NZ_JANHOF010000004.1"/>
</dbReference>
<dbReference type="InterPro" id="IPR003343">
    <property type="entry name" value="Big_2"/>
</dbReference>
<evidence type="ECO:0000259" key="4">
    <source>
        <dbReference type="SMART" id="SM00560"/>
    </source>
</evidence>
<comment type="caution">
    <text evidence="6">The sequence shown here is derived from an EMBL/GenBank/DDBJ whole genome shotgun (WGS) entry which is preliminary data.</text>
</comment>
<evidence type="ECO:0000313" key="6">
    <source>
        <dbReference type="EMBL" id="MFC0391317.1"/>
    </source>
</evidence>
<dbReference type="Gene3D" id="1.10.1330.10">
    <property type="entry name" value="Dockerin domain"/>
    <property type="match status" value="1"/>
</dbReference>
<dbReference type="PANTHER" id="PTHR10151:SF120">
    <property type="entry name" value="BIS(5'-ADENOSYL)-TRIPHOSPHATASE"/>
    <property type="match status" value="1"/>
</dbReference>
<dbReference type="EMBL" id="JBHLVF010000010">
    <property type="protein sequence ID" value="MFC0391317.1"/>
    <property type="molecule type" value="Genomic_DNA"/>
</dbReference>
<dbReference type="Gene3D" id="2.60.40.1080">
    <property type="match status" value="1"/>
</dbReference>
<dbReference type="InterPro" id="IPR018247">
    <property type="entry name" value="EF_Hand_1_Ca_BS"/>
</dbReference>
<dbReference type="InterPro" id="IPR036439">
    <property type="entry name" value="Dockerin_dom_sf"/>
</dbReference>
<dbReference type="InterPro" id="IPR008964">
    <property type="entry name" value="Invasin/intimin_cell_adhesion"/>
</dbReference>
<evidence type="ECO:0000256" key="3">
    <source>
        <dbReference type="SAM" id="SignalP"/>
    </source>
</evidence>
<feature type="chain" id="PRO_5046240735" evidence="3">
    <location>
        <begin position="23"/>
        <end position="691"/>
    </location>
</feature>
<dbReference type="CDD" id="cd00016">
    <property type="entry name" value="ALP_like"/>
    <property type="match status" value="1"/>
</dbReference>
<dbReference type="InterPro" id="IPR006558">
    <property type="entry name" value="LamG-like"/>
</dbReference>
<evidence type="ECO:0000313" key="7">
    <source>
        <dbReference type="Proteomes" id="UP001589818"/>
    </source>
</evidence>
<reference evidence="6 7" key="1">
    <citation type="submission" date="2024-09" db="EMBL/GenBank/DDBJ databases">
        <authorList>
            <person name="Sun Q."/>
            <person name="Mori K."/>
        </authorList>
    </citation>
    <scope>NUCLEOTIDE SEQUENCE [LARGE SCALE GENOMIC DNA]</scope>
    <source>
        <strain evidence="6 7">CCM 4839</strain>
    </source>
</reference>
<organism evidence="6 7">
    <name type="scientific">Paenibacillus mendelii</name>
    <dbReference type="NCBI Taxonomy" id="206163"/>
    <lineage>
        <taxon>Bacteria</taxon>
        <taxon>Bacillati</taxon>
        <taxon>Bacillota</taxon>
        <taxon>Bacilli</taxon>
        <taxon>Bacillales</taxon>
        <taxon>Paenibacillaceae</taxon>
        <taxon>Paenibacillus</taxon>
    </lineage>
</organism>
<keyword evidence="1 3" id="KW-0732">Signal</keyword>
<dbReference type="SUPFAM" id="SSF49373">
    <property type="entry name" value="Invasin/intimin cell-adhesion fragments"/>
    <property type="match status" value="1"/>
</dbReference>
<dbReference type="Pfam" id="PF01663">
    <property type="entry name" value="Phosphodiest"/>
    <property type="match status" value="1"/>
</dbReference>
<dbReference type="SUPFAM" id="SSF49899">
    <property type="entry name" value="Concanavalin A-like lectins/glucanases"/>
    <property type="match status" value="1"/>
</dbReference>
<evidence type="ECO:0000256" key="1">
    <source>
        <dbReference type="ARBA" id="ARBA00022729"/>
    </source>
</evidence>
<protein>
    <submittedName>
        <fullName evidence="6">Alkaline phosphatase family protein</fullName>
    </submittedName>
</protein>
<dbReference type="Pfam" id="PF02368">
    <property type="entry name" value="Big_2"/>
    <property type="match status" value="1"/>
</dbReference>
<sequence>MNRHLKRLAVSSIAATVLLASAQASVLPVYAQSISSGEDQTAAFSQAISLSPSVLDLKFDNDAADSSASAVSATVYGNPEYVQGRLGQAIQFQTRGQYVDLGNRDEFRFGDAADFSVAFWFKSSGITGDPSIISNKDWNSGSNTGWILAVNGSGNLVWNYKTSQSARMDTTVSGVADNNWHHIAVSHDRVNGIARFYKDGALVKTVDISGMKGTLDSSYTTKIGQDGTGKYGSTLTARVDDLQIYRNALTDAEVSAMFDSAPPLPPTPVASVSLDRSELDLKAGAPMPLTATVYPDDATIKEVEWLSSDDTVAKVETINGRPTVVAGKAGNATLTVKTVDGGKTATAVVRVSNSIDVSGDGLLTKEDLNLVLKNQNSREGDNRWARAQTADINGDRKVDHDDVQIVRDRLVPYKDTFLYKRVVFIGIDGAGNGVKDPQANAQNIQKLMSEGAGTYEAKAMLPTISAQNWGSILHGVIPAKHGLTNDVAAGKPYPENNLYPSYMKMLKQERPMLKQASFATWSPINKGIIEDSAGAYKVNGGNDETTTQKTVDYIKAEGHNARNIFVHLDEVDGAGHNYGYYTPKFYEKLQNADQYVGRIVQALEDAGLMEDTLIILTADHGGKGTGHGGNSLEEQTVFWAAKGKSIAAGTVLSDDVSVVDTAAVVAHALRLEIPEDWDAKIPAGLFQDKKQ</sequence>
<feature type="domain" description="BIG2" evidence="5">
    <location>
        <begin position="268"/>
        <end position="348"/>
    </location>
</feature>
<dbReference type="SUPFAM" id="SSF53649">
    <property type="entry name" value="Alkaline phosphatase-like"/>
    <property type="match status" value="1"/>
</dbReference>
<dbReference type="Proteomes" id="UP001589818">
    <property type="component" value="Unassembled WGS sequence"/>
</dbReference>
<dbReference type="Gene3D" id="2.60.120.200">
    <property type="match status" value="1"/>
</dbReference>
<dbReference type="SMART" id="SM00635">
    <property type="entry name" value="BID_2"/>
    <property type="match status" value="1"/>
</dbReference>
<feature type="signal peptide" evidence="3">
    <location>
        <begin position="1"/>
        <end position="22"/>
    </location>
</feature>
<gene>
    <name evidence="6" type="ORF">ACFFJ8_07995</name>
</gene>
<dbReference type="Gene3D" id="3.40.720.10">
    <property type="entry name" value="Alkaline Phosphatase, subunit A"/>
    <property type="match status" value="1"/>
</dbReference>
<evidence type="ECO:0000256" key="2">
    <source>
        <dbReference type="ARBA" id="ARBA00023157"/>
    </source>
</evidence>
<feature type="domain" description="LamG-like jellyroll fold" evidence="4">
    <location>
        <begin position="113"/>
        <end position="252"/>
    </location>
</feature>
<dbReference type="InterPro" id="IPR017850">
    <property type="entry name" value="Alkaline_phosphatase_core_sf"/>
</dbReference>
<dbReference type="PANTHER" id="PTHR10151">
    <property type="entry name" value="ECTONUCLEOTIDE PYROPHOSPHATASE/PHOSPHODIESTERASE"/>
    <property type="match status" value="1"/>
</dbReference>
<dbReference type="Pfam" id="PF13385">
    <property type="entry name" value="Laminin_G_3"/>
    <property type="match status" value="1"/>
</dbReference>
<keyword evidence="2" id="KW-1015">Disulfide bond</keyword>
<dbReference type="InterPro" id="IPR013320">
    <property type="entry name" value="ConA-like_dom_sf"/>
</dbReference>
<proteinExistence type="predicted"/>
<accession>A0ABV6J619</accession>
<name>A0ABV6J619_9BACL</name>
<dbReference type="InterPro" id="IPR002591">
    <property type="entry name" value="Phosphodiest/P_Trfase"/>
</dbReference>
<dbReference type="SMART" id="SM00560">
    <property type="entry name" value="LamGL"/>
    <property type="match status" value="1"/>
</dbReference>